<dbReference type="OrthoDB" id="19138at2759"/>
<evidence type="ECO:0000313" key="5">
    <source>
        <dbReference type="Proteomes" id="UP000322899"/>
    </source>
</evidence>
<dbReference type="EMBL" id="VLTO01000001">
    <property type="protein sequence ID" value="KAA0178524.1"/>
    <property type="molecule type" value="Genomic_DNA"/>
</dbReference>
<evidence type="ECO:0000313" key="4">
    <source>
        <dbReference type="EMBL" id="KAA0178524.1"/>
    </source>
</evidence>
<feature type="region of interest" description="Disordered" evidence="1">
    <location>
        <begin position="943"/>
        <end position="983"/>
    </location>
</feature>
<feature type="transmembrane region" description="Helical" evidence="2">
    <location>
        <begin position="1865"/>
        <end position="1890"/>
    </location>
</feature>
<feature type="transmembrane region" description="Helical" evidence="2">
    <location>
        <begin position="2053"/>
        <end position="2074"/>
    </location>
</feature>
<dbReference type="Proteomes" id="UP000322899">
    <property type="component" value="Unassembled WGS sequence"/>
</dbReference>
<feature type="region of interest" description="Disordered" evidence="1">
    <location>
        <begin position="838"/>
        <end position="875"/>
    </location>
</feature>
<keyword evidence="2" id="KW-0812">Transmembrane</keyword>
<accession>A0A5A8EMB1</accession>
<feature type="transmembrane region" description="Helical" evidence="2">
    <location>
        <begin position="2121"/>
        <end position="2141"/>
    </location>
</feature>
<reference evidence="4 5" key="1">
    <citation type="submission" date="2019-07" db="EMBL/GenBank/DDBJ databases">
        <title>Genomes of Cafeteria roenbergensis.</title>
        <authorList>
            <person name="Fischer M.G."/>
            <person name="Hackl T."/>
            <person name="Roman M."/>
        </authorList>
    </citation>
    <scope>NUCLEOTIDE SEQUENCE [LARGE SCALE GENOMIC DNA]</scope>
    <source>
        <strain evidence="4 5">E4-10P</strain>
    </source>
</reference>
<name>A0A5A8EMB1_CAFRO</name>
<feature type="transmembrane region" description="Helical" evidence="2">
    <location>
        <begin position="2019"/>
        <end position="2041"/>
    </location>
</feature>
<evidence type="ECO:0000256" key="2">
    <source>
        <dbReference type="SAM" id="Phobius"/>
    </source>
</evidence>
<dbReference type="PROSITE" id="PS01248">
    <property type="entry name" value="EGF_LAM_1"/>
    <property type="match status" value="1"/>
</dbReference>
<gene>
    <name evidence="4" type="ORF">FNF27_00372</name>
</gene>
<organism evidence="4 5">
    <name type="scientific">Cafeteria roenbergensis</name>
    <name type="common">Marine flagellate</name>
    <dbReference type="NCBI Taxonomy" id="33653"/>
    <lineage>
        <taxon>Eukaryota</taxon>
        <taxon>Sar</taxon>
        <taxon>Stramenopiles</taxon>
        <taxon>Bigyra</taxon>
        <taxon>Opalozoa</taxon>
        <taxon>Bicosoecida</taxon>
        <taxon>Cafeteriaceae</taxon>
        <taxon>Cafeteria</taxon>
    </lineage>
</organism>
<keyword evidence="2" id="KW-1133">Transmembrane helix</keyword>
<evidence type="ECO:0000259" key="3">
    <source>
        <dbReference type="PROSITE" id="PS01248"/>
    </source>
</evidence>
<feature type="domain" description="Laminin EGF-like" evidence="3">
    <location>
        <begin position="1827"/>
        <end position="1856"/>
    </location>
</feature>
<feature type="compositionally biased region" description="Low complexity" evidence="1">
    <location>
        <begin position="963"/>
        <end position="973"/>
    </location>
</feature>
<protein>
    <recommendedName>
        <fullName evidence="3">Laminin EGF-like domain-containing protein</fullName>
    </recommendedName>
</protein>
<feature type="region of interest" description="Disordered" evidence="1">
    <location>
        <begin position="1"/>
        <end position="30"/>
    </location>
</feature>
<dbReference type="InterPro" id="IPR002049">
    <property type="entry name" value="LE_dom"/>
</dbReference>
<sequence>MVAVAGQVPDLRRRPAAGGRGQAGSLLAAPRDSPAEGRLLVLGASKPAIQTTELHALNLVDPDPGARPCAERALLAMVMRPSGASFVEVARSQVLAGSSPDTRRLSVRAPLERRMLLHPGDVVAVFMDPGSSRPLDCQAPAACCAVGRSLRGHLLAAPLAAHGLPPGAPAVLELQAREGVMLRTANSGAARLVPAAPTPSSCPRSCSRAAGSDAAGRDDETRTVVLDSTAPAARRGLSSGMALPLTITRSGAVLDTVTGQDVGSGSGGQFGGIVVQVGHLLFVSSLLGYHGNTGGAAVFRIDHQNPGDVPSFANNSSPIAWLPLQGNPEGIQAGPRLLGVAMLVVRLAGDALDDDYTGLPIAPDEEFSLALGVPAGPTNALKDGGFVMYRVNRRTAAISHQYTWSAKDKGVAWDTAPRLGIVMSTLPRTWRTGRGQRAAVSDILIVSSDLASGTVASEKTITNPGAMLLLKLEDDGTVGNASTSMIVLGDGTPGMPPTLADCAAVTCRTTNDHLGNGLMALPPGFDPSYPQHPIIVAGAWQDSLKDSNAGCIWLFTVNVTDAHFAAGPLANVILRAARLDFTSAPLADRNAMWLQRPHIGAYLRTYGDMDGDGYVDLWMGAIGAGTKYTPALPDAGACVIFHLAPNAVDDKVEIRGVSIIHAGSGGQLSGIVSAGDGAGADRPSYPFTDSHAVGDAIPDSAAVDDSFVDATTNGDGVANGFDDGFADTDTVRHGLPNSLRHGFADANTLHHGVPNSLRHGFADANALRHGHPNSLRHGFADANTLHHGHPNCLCHGFADANTLHHGHPNCLRHGDANTLHHGHPNCLRHGFADANTLHHGHPNSLRHGFADANTLHHGLPNSHGHSVPIPHPIGDGVGNSIGDGFADVNAIHHGLPNSLRHGFADANTLRHGLPNGLRHGFADANTLHNGHPNSLRHGFAHANTLRHGHPDGHGHSVPIPHPISDGVGDSIGDGFEHSNAVSHGVPNGLRHGFADADAFRYGIGHPHSGTLRWATEGSLSEIGVLTDEEASSGVLSCGVLRAQPPMRPSARACGRVTSVDVLLPLGVRAELEARNVAAGAWTAGNQSSAAQCNASSAVWWAGGTSLLPRTVQVFAATGEVLPGQLRQGLPTPAESPGAGAWGEGSWLLATVQLDGAAGKVVDVAPSPWGGGGADPGASQDGAASLTLATVSEADDAAAQYDAAEAGTCAGRPVALLGQPALQLRVRLTLDEALAGRALRFFAAAGNASDGSAGAAAPAAGMAVGPVSADVFISEGACAQLPLRVTAPTVGPTGVQVQEVAGMVALSPSSPFSSLRFALPTRPVQGETVVVGCLPDSGDVVADHSASVMDGAVWSAAAELQVRLQLLSASPTDRSVVVHCAFASTAMPAAEAVRSLLRSQKAMEVSSQSPAAAAAKRRTQAAAAAAAGVDALFAGLSAPTEGALYSGLGGVSVEARVVGTRVPLLAEVLVKQAGANGGSNQSRWQAASGSGATVLLPDAWEGACPSASELSQAGAAIPAAGGSELLSDLVGGLGAEVTSSGSSELLLVCAGAVGACFGPSPRVLVGSAEARVVSVAADGTSARVILPAQSDACAWQQDAAATSGVLGAWAGLPAGDAGECGWRGVTILPEGAGLAAEWRPRLPAEGRVLPLCPAAAKRLDLVPLGSLASLCLVGTERERVLSGGTAVSLLGATLSVELSSAAQLAGYSVSQKDAAISLVTGALASQALAVYFTEQCAGFAAPGPACAAGTSDIPCAHGSGDACQPCWSLCPGGDAAGGAVECARCPGGSRVWPGPGYWVSDESADSVARCDPPATSRCLGWNATLGACECGVGFTGVACSGCEQGYYPHSTRGCAACPAGTPLQLLLMPVALYGGLALSLVAGTLGLFGMLQCAAPAVDRREALRRSAIAQAKEGGATGKAARAAAGPIVEEMLAKSGGRVPTCACDRAAVARAAGRAAQLGLWSVLSIQALVQVSRTLEPGVPAVVAQAFSMLSVFELSPSVAVHPQCLTAAPLTVETAVMIAVLAASGMLGLAATAVCLMQRPSRSLEQKGCSSWASGPLPGLFSVVSLTYVLGTNTAVGVLNCVDAGLAGAPAGVTGLVMATNPFVPCGTGAHVRARVFAIAVVCVVTAGMPLASLVFLSRRASALVRAVVMQRLAEARPLTDDAGPDKASDAVMTLHSVGGTNVASLAERSCGRAAA</sequence>
<evidence type="ECO:0000256" key="1">
    <source>
        <dbReference type="SAM" id="MobiDB-lite"/>
    </source>
</evidence>
<proteinExistence type="predicted"/>
<comment type="caution">
    <text evidence="4">The sequence shown here is derived from an EMBL/GenBank/DDBJ whole genome shotgun (WGS) entry which is preliminary data.</text>
</comment>
<keyword evidence="2" id="KW-0472">Membrane</keyword>